<dbReference type="RefSeq" id="WP_068990338.1">
    <property type="nucleotide sequence ID" value="NZ_BMJN01000001.1"/>
</dbReference>
<comment type="caution">
    <text evidence="3">The sequence shown here is derived from an EMBL/GenBank/DDBJ whole genome shotgun (WGS) entry which is preliminary data.</text>
</comment>
<keyword evidence="2" id="KW-0732">Signal</keyword>
<feature type="transmembrane region" description="Helical" evidence="1">
    <location>
        <begin position="73"/>
        <end position="90"/>
    </location>
</feature>
<dbReference type="OrthoDB" id="2237060at2"/>
<dbReference type="AlphaFoldDB" id="A0A917A3K1"/>
<keyword evidence="4" id="KW-1185">Reference proteome</keyword>
<reference evidence="3" key="2">
    <citation type="submission" date="2020-09" db="EMBL/GenBank/DDBJ databases">
        <authorList>
            <person name="Sun Q."/>
            <person name="Zhou Y."/>
        </authorList>
    </citation>
    <scope>NUCLEOTIDE SEQUENCE</scope>
    <source>
        <strain evidence="3">CGMCC 1.15533</strain>
    </source>
</reference>
<feature type="chain" id="PRO_5037619824" evidence="2">
    <location>
        <begin position="26"/>
        <end position="172"/>
    </location>
</feature>
<evidence type="ECO:0000313" key="4">
    <source>
        <dbReference type="Proteomes" id="UP000660801"/>
    </source>
</evidence>
<dbReference type="Proteomes" id="UP000660801">
    <property type="component" value="Unassembled WGS sequence"/>
</dbReference>
<organism evidence="3 4">
    <name type="scientific">Streptococcus himalayensis</name>
    <dbReference type="NCBI Taxonomy" id="1888195"/>
    <lineage>
        <taxon>Bacteria</taxon>
        <taxon>Bacillati</taxon>
        <taxon>Bacillota</taxon>
        <taxon>Bacilli</taxon>
        <taxon>Lactobacillales</taxon>
        <taxon>Streptococcaceae</taxon>
        <taxon>Streptococcus</taxon>
    </lineage>
</organism>
<keyword evidence="1" id="KW-1133">Transmembrane helix</keyword>
<evidence type="ECO:0000256" key="2">
    <source>
        <dbReference type="SAM" id="SignalP"/>
    </source>
</evidence>
<gene>
    <name evidence="3" type="ORF">GCM10011510_00450</name>
</gene>
<keyword evidence="1" id="KW-0812">Transmembrane</keyword>
<dbReference type="EMBL" id="BMJN01000001">
    <property type="protein sequence ID" value="GGE23312.1"/>
    <property type="molecule type" value="Genomic_DNA"/>
</dbReference>
<accession>A0A917A3K1</accession>
<reference evidence="3" key="1">
    <citation type="journal article" date="2014" name="Int. J. Syst. Evol. Microbiol.">
        <title>Complete genome sequence of Corynebacterium casei LMG S-19264T (=DSM 44701T), isolated from a smear-ripened cheese.</title>
        <authorList>
            <consortium name="US DOE Joint Genome Institute (JGI-PGF)"/>
            <person name="Walter F."/>
            <person name="Albersmeier A."/>
            <person name="Kalinowski J."/>
            <person name="Ruckert C."/>
        </authorList>
    </citation>
    <scope>NUCLEOTIDE SEQUENCE</scope>
    <source>
        <strain evidence="3">CGMCC 1.15533</strain>
    </source>
</reference>
<feature type="transmembrane region" description="Helical" evidence="1">
    <location>
        <begin position="143"/>
        <end position="164"/>
    </location>
</feature>
<feature type="transmembrane region" description="Helical" evidence="1">
    <location>
        <begin position="102"/>
        <end position="123"/>
    </location>
</feature>
<evidence type="ECO:0000313" key="3">
    <source>
        <dbReference type="EMBL" id="GGE23312.1"/>
    </source>
</evidence>
<protein>
    <submittedName>
        <fullName evidence="3">Uncharacterized protein</fullName>
    </submittedName>
</protein>
<feature type="signal peptide" evidence="2">
    <location>
        <begin position="1"/>
        <end position="25"/>
    </location>
</feature>
<sequence length="172" mass="19723">MKKKPIYLYVLLAMSSLLTLWGALGQFTTTPDSVIGVIKESYQKQNIPETQVEEFLKLFRKTTEFDLNTAHKVFVVVSLLLLFVALFLLIKKRLLQANLTYLGYLLLKILFMIYNFVGKNALIRSVQTSNSALIEGTIQLNRMSSIIGIVFVFIPISLVLYKLWRQQKAVEE</sequence>
<name>A0A917A3K1_9STRE</name>
<evidence type="ECO:0000256" key="1">
    <source>
        <dbReference type="SAM" id="Phobius"/>
    </source>
</evidence>
<proteinExistence type="predicted"/>
<keyword evidence="1" id="KW-0472">Membrane</keyword>